<sequence length="84" mass="9785">MPRFLTESKKRRWEIMLKAITILIEKAFFPRGKFYPIDIKTLLLIRKLNETRNPDAILQTYPDSAGFPAVIFRDSSRSTSLHAC</sequence>
<protein>
    <submittedName>
        <fullName evidence="1">Uncharacterized protein</fullName>
    </submittedName>
</protein>
<dbReference type="EMBL" id="JOOZ01000037">
    <property type="protein sequence ID" value="OUL66248.1"/>
    <property type="molecule type" value="Genomic_DNA"/>
</dbReference>
<comment type="caution">
    <text evidence="1">The sequence shown here is derived from an EMBL/GenBank/DDBJ whole genome shotgun (WGS) entry which is preliminary data.</text>
</comment>
<organism evidence="1 2">
    <name type="scientific">Acetobacter senegalensis</name>
    <dbReference type="NCBI Taxonomy" id="446692"/>
    <lineage>
        <taxon>Bacteria</taxon>
        <taxon>Pseudomonadati</taxon>
        <taxon>Pseudomonadota</taxon>
        <taxon>Alphaproteobacteria</taxon>
        <taxon>Acetobacterales</taxon>
        <taxon>Acetobacteraceae</taxon>
        <taxon>Acetobacter</taxon>
    </lineage>
</organism>
<evidence type="ECO:0000313" key="1">
    <source>
        <dbReference type="EMBL" id="OUL66248.1"/>
    </source>
</evidence>
<name>A0A252EIF0_9PROT</name>
<dbReference type="AlphaFoldDB" id="A0A252EIF0"/>
<gene>
    <name evidence="1" type="ORF">HK16_10870</name>
</gene>
<reference evidence="1 2" key="1">
    <citation type="submission" date="2014-06" db="EMBL/GenBank/DDBJ databases">
        <authorList>
            <person name="Ju J."/>
            <person name="Zhang J."/>
        </authorList>
    </citation>
    <scope>NUCLEOTIDE SEQUENCE [LARGE SCALE GENOMIC DNA]</scope>
    <source>
        <strain evidence="1">DmL_050</strain>
    </source>
</reference>
<dbReference type="Proteomes" id="UP000195072">
    <property type="component" value="Unassembled WGS sequence"/>
</dbReference>
<accession>A0A252EIF0</accession>
<evidence type="ECO:0000313" key="2">
    <source>
        <dbReference type="Proteomes" id="UP000195072"/>
    </source>
</evidence>
<proteinExistence type="predicted"/>